<dbReference type="Proteomes" id="UP000193420">
    <property type="component" value="Unassembled WGS sequence"/>
</dbReference>
<dbReference type="InterPro" id="IPR004358">
    <property type="entry name" value="Sig_transdc_His_kin-like_C"/>
</dbReference>
<dbReference type="InterPro" id="IPR003594">
    <property type="entry name" value="HATPase_dom"/>
</dbReference>
<feature type="domain" description="Histidine kinase" evidence="9">
    <location>
        <begin position="408"/>
        <end position="623"/>
    </location>
</feature>
<dbReference type="SMART" id="SM00342">
    <property type="entry name" value="HTH_ARAC"/>
    <property type="match status" value="1"/>
</dbReference>
<dbReference type="GO" id="GO:0003700">
    <property type="term" value="F:DNA-binding transcription factor activity"/>
    <property type="evidence" value="ECO:0007669"/>
    <property type="project" value="InterPro"/>
</dbReference>
<dbReference type="CDD" id="cd00082">
    <property type="entry name" value="HisKA"/>
    <property type="match status" value="1"/>
</dbReference>
<dbReference type="EMBL" id="FXAO01000001">
    <property type="protein sequence ID" value="SMG06282.1"/>
    <property type="molecule type" value="Genomic_DNA"/>
</dbReference>
<keyword evidence="5" id="KW-0804">Transcription</keyword>
<accession>A0A1X7HWB0</accession>
<proteinExistence type="predicted"/>
<evidence type="ECO:0000256" key="4">
    <source>
        <dbReference type="ARBA" id="ARBA00023015"/>
    </source>
</evidence>
<dbReference type="GO" id="GO:0043565">
    <property type="term" value="F:sequence-specific DNA binding"/>
    <property type="evidence" value="ECO:0007669"/>
    <property type="project" value="InterPro"/>
</dbReference>
<dbReference type="Pfam" id="PF13407">
    <property type="entry name" value="Peripla_BP_4"/>
    <property type="match status" value="1"/>
</dbReference>
<dbReference type="PROSITE" id="PS50110">
    <property type="entry name" value="RESPONSE_REGULATORY"/>
    <property type="match status" value="1"/>
</dbReference>
<dbReference type="Gene3D" id="3.30.565.10">
    <property type="entry name" value="Histidine kinase-like ATPase, C-terminal domain"/>
    <property type="match status" value="1"/>
</dbReference>
<keyword evidence="7" id="KW-1133">Transmembrane helix</keyword>
<dbReference type="RefSeq" id="WP_085495159.1">
    <property type="nucleotide sequence ID" value="NZ_FXAO01000001.1"/>
</dbReference>
<dbReference type="Pfam" id="PF00072">
    <property type="entry name" value="Response_reg"/>
    <property type="match status" value="1"/>
</dbReference>
<evidence type="ECO:0000259" key="10">
    <source>
        <dbReference type="PROSITE" id="PS50110"/>
    </source>
</evidence>
<dbReference type="Pfam" id="PF00512">
    <property type="entry name" value="HisKA"/>
    <property type="match status" value="1"/>
</dbReference>
<dbReference type="InterPro" id="IPR003661">
    <property type="entry name" value="HisK_dim/P_dom"/>
</dbReference>
<dbReference type="SUPFAM" id="SSF47384">
    <property type="entry name" value="Homodimeric domain of signal transducing histidine kinase"/>
    <property type="match status" value="1"/>
</dbReference>
<dbReference type="Gene3D" id="3.40.50.2300">
    <property type="match status" value="3"/>
</dbReference>
<evidence type="ECO:0000256" key="5">
    <source>
        <dbReference type="ARBA" id="ARBA00023163"/>
    </source>
</evidence>
<name>A0A1X7HWB0_9FLAO</name>
<dbReference type="PANTHER" id="PTHR43547">
    <property type="entry name" value="TWO-COMPONENT HISTIDINE KINASE"/>
    <property type="match status" value="1"/>
</dbReference>
<dbReference type="Gene3D" id="1.10.287.130">
    <property type="match status" value="1"/>
</dbReference>
<keyword evidence="4" id="KW-0805">Transcription regulation</keyword>
<dbReference type="SUPFAM" id="SSF52172">
    <property type="entry name" value="CheY-like"/>
    <property type="match status" value="1"/>
</dbReference>
<dbReference type="SUPFAM" id="SSF46689">
    <property type="entry name" value="Homeodomain-like"/>
    <property type="match status" value="1"/>
</dbReference>
<evidence type="ECO:0000256" key="6">
    <source>
        <dbReference type="PROSITE-ProRule" id="PRU00169"/>
    </source>
</evidence>
<keyword evidence="12" id="KW-1185">Reference proteome</keyword>
<evidence type="ECO:0000256" key="1">
    <source>
        <dbReference type="ARBA" id="ARBA00000085"/>
    </source>
</evidence>
<dbReference type="Pfam" id="PF02518">
    <property type="entry name" value="HATPase_c"/>
    <property type="match status" value="1"/>
</dbReference>
<dbReference type="InterPro" id="IPR025997">
    <property type="entry name" value="SBP_2_dom"/>
</dbReference>
<dbReference type="CDD" id="cd06308">
    <property type="entry name" value="PBP1_sensor_kinase-like"/>
    <property type="match status" value="1"/>
</dbReference>
<reference evidence="12" key="1">
    <citation type="submission" date="2017-04" db="EMBL/GenBank/DDBJ databases">
        <authorList>
            <person name="Varghese N."/>
            <person name="Submissions S."/>
        </authorList>
    </citation>
    <scope>NUCLEOTIDE SEQUENCE [LARGE SCALE GENOMIC DNA]</scope>
    <source>
        <strain evidence="12">DSM 19835</strain>
    </source>
</reference>
<evidence type="ECO:0000313" key="11">
    <source>
        <dbReference type="EMBL" id="SMG06282.1"/>
    </source>
</evidence>
<evidence type="ECO:0000259" key="9">
    <source>
        <dbReference type="PROSITE" id="PS50109"/>
    </source>
</evidence>
<dbReference type="PRINTS" id="PR00344">
    <property type="entry name" value="BCTRLSENSOR"/>
</dbReference>
<keyword evidence="7" id="KW-0812">Transmembrane</keyword>
<keyword evidence="11" id="KW-0813">Transport</keyword>
<keyword evidence="11" id="KW-0762">Sugar transport</keyword>
<dbReference type="PANTHER" id="PTHR43547:SF2">
    <property type="entry name" value="HYBRID SIGNAL TRANSDUCTION HISTIDINE KINASE C"/>
    <property type="match status" value="1"/>
</dbReference>
<feature type="transmembrane region" description="Helical" evidence="7">
    <location>
        <begin position="342"/>
        <end position="362"/>
    </location>
</feature>
<dbReference type="InterPro" id="IPR005467">
    <property type="entry name" value="His_kinase_dom"/>
</dbReference>
<keyword evidence="7" id="KW-0472">Membrane</keyword>
<dbReference type="Gene3D" id="1.10.10.60">
    <property type="entry name" value="Homeodomain-like"/>
    <property type="match status" value="2"/>
</dbReference>
<dbReference type="InterPro" id="IPR011006">
    <property type="entry name" value="CheY-like_superfamily"/>
</dbReference>
<dbReference type="SMART" id="SM00388">
    <property type="entry name" value="HisKA"/>
    <property type="match status" value="1"/>
</dbReference>
<dbReference type="STRING" id="188872.SAMN03080602_00098"/>
<evidence type="ECO:0000256" key="3">
    <source>
        <dbReference type="ARBA" id="ARBA00022553"/>
    </source>
</evidence>
<dbReference type="CDD" id="cd00075">
    <property type="entry name" value="HATPase"/>
    <property type="match status" value="1"/>
</dbReference>
<protein>
    <recommendedName>
        <fullName evidence="2">histidine kinase</fullName>
        <ecNumber evidence="2">2.7.13.3</ecNumber>
    </recommendedName>
</protein>
<dbReference type="SMART" id="SM00387">
    <property type="entry name" value="HATPase_c"/>
    <property type="match status" value="1"/>
</dbReference>
<sequence length="914" mass="103141">MRIQRSILISVISLFILLLSCAKQTEEEEIRIGFSQAMLNDEWRQSMNNAMELQASLYPNVTLEISNANYNVQQQIEQLKNFIGDSVDIIIVSPIQSKPITPIVEEAMKAGIPVLVVDRKTDNQKYTAYVGADNIEVGRNAGNIIVSNVQDSLSVVEIRGLAGSSPAEERSLGFHQILDKFPKIKFAGTIEGDWEKESITESLRELLSRTGPVDYIFAHNDRMAMGAWEVARNLAMEGQIKIIGVDGLNGPNGGIQLVKDGVLSATILYPTGGAEAIDIALKILKAEVVPTNNILSTTVIDRFNADIMQNQFTKINEQQGLIESQISAIKRQEQLYYSQNNILKIIITFSVIIFGLAVYSIYSKIAISKKNRQLELINKKITVQRNQIEKIANEVKDSNEAKLNFFTGLSHEFKTPITLIMSSIESLRESDKQKGFKTGFEVELIQNNSNRLLRLINNLLDFRKVEDQNFNVRASETNIFKFSNNIFKEFIGQAKKRGIKFNITTNNEDLDLFVDRNLMDKVYFNLLSNAFKFTPDNGRIDLEIHDNVGESTVKIHFKDNGIGIPENELKNVFTPFFKGSNNRKNSSGVGLHLSKQFVELHLGKIEVKSYHGTEFVITLFKGNTHFNEDQIVIDPDLADTTLRDFTGEITMDDNYMDLDTKIREDGYSILLIEDNRDLSFFLKNKLGVEYDMILSDGTDGIELAFENIPDVVICDVNLPDKNGFEICEILKNDLRTSHIPVIILTALGNKDSFLQGLKSGADLYLTKPFNYSILTQSIKSLLYNREKLRYYYTNNIHKIDQGQAFGSPEQLFVRQLNQQIKQNLDNTNFSVENLGEALNISRVQLYRKVKAILGISVSDYISNYRLENAKTLLENTDLSMSEIAYSTGFSSPNYFSTAFKGKYGVTPGAYKKSL</sequence>
<dbReference type="InterPro" id="IPR001789">
    <property type="entry name" value="Sig_transdc_resp-reg_receiver"/>
</dbReference>
<dbReference type="InterPro" id="IPR009057">
    <property type="entry name" value="Homeodomain-like_sf"/>
</dbReference>
<feature type="modified residue" description="4-aspartylphosphate" evidence="6">
    <location>
        <position position="715"/>
    </location>
</feature>
<dbReference type="InterPro" id="IPR018060">
    <property type="entry name" value="HTH_AraC"/>
</dbReference>
<dbReference type="InterPro" id="IPR036890">
    <property type="entry name" value="HATPase_C_sf"/>
</dbReference>
<evidence type="ECO:0000259" key="8">
    <source>
        <dbReference type="PROSITE" id="PS01124"/>
    </source>
</evidence>
<dbReference type="Pfam" id="PF12833">
    <property type="entry name" value="HTH_18"/>
    <property type="match status" value="1"/>
</dbReference>
<evidence type="ECO:0000256" key="2">
    <source>
        <dbReference type="ARBA" id="ARBA00012438"/>
    </source>
</evidence>
<dbReference type="SUPFAM" id="SSF55874">
    <property type="entry name" value="ATPase domain of HSP90 chaperone/DNA topoisomerase II/histidine kinase"/>
    <property type="match status" value="1"/>
</dbReference>
<dbReference type="InterPro" id="IPR028082">
    <property type="entry name" value="Peripla_BP_I"/>
</dbReference>
<keyword evidence="3 6" id="KW-0597">Phosphoprotein</keyword>
<feature type="domain" description="HTH araC/xylS-type" evidence="8">
    <location>
        <begin position="814"/>
        <end position="913"/>
    </location>
</feature>
<dbReference type="PROSITE" id="PS01124">
    <property type="entry name" value="HTH_ARAC_FAMILY_2"/>
    <property type="match status" value="1"/>
</dbReference>
<dbReference type="AlphaFoldDB" id="A0A1X7HWB0"/>
<evidence type="ECO:0000313" key="12">
    <source>
        <dbReference type="Proteomes" id="UP000193420"/>
    </source>
</evidence>
<dbReference type="SUPFAM" id="SSF53822">
    <property type="entry name" value="Periplasmic binding protein-like I"/>
    <property type="match status" value="1"/>
</dbReference>
<dbReference type="InterPro" id="IPR036097">
    <property type="entry name" value="HisK_dim/P_sf"/>
</dbReference>
<gene>
    <name evidence="11" type="ORF">SAMN03080602_00098</name>
</gene>
<evidence type="ECO:0000256" key="7">
    <source>
        <dbReference type="SAM" id="Phobius"/>
    </source>
</evidence>
<dbReference type="GO" id="GO:0000155">
    <property type="term" value="F:phosphorelay sensor kinase activity"/>
    <property type="evidence" value="ECO:0007669"/>
    <property type="project" value="InterPro"/>
</dbReference>
<comment type="catalytic activity">
    <reaction evidence="1">
        <text>ATP + protein L-histidine = ADP + protein N-phospho-L-histidine.</text>
        <dbReference type="EC" id="2.7.13.3"/>
    </reaction>
</comment>
<organism evidence="11 12">
    <name type="scientific">Arenibacter troitsensis</name>
    <dbReference type="NCBI Taxonomy" id="188872"/>
    <lineage>
        <taxon>Bacteria</taxon>
        <taxon>Pseudomonadati</taxon>
        <taxon>Bacteroidota</taxon>
        <taxon>Flavobacteriia</taxon>
        <taxon>Flavobacteriales</taxon>
        <taxon>Flavobacteriaceae</taxon>
        <taxon>Arenibacter</taxon>
    </lineage>
</organism>
<dbReference type="PROSITE" id="PS51257">
    <property type="entry name" value="PROKAR_LIPOPROTEIN"/>
    <property type="match status" value="1"/>
</dbReference>
<dbReference type="EC" id="2.7.13.3" evidence="2"/>
<feature type="domain" description="Response regulatory" evidence="10">
    <location>
        <begin position="668"/>
        <end position="782"/>
    </location>
</feature>
<dbReference type="SMART" id="SM00448">
    <property type="entry name" value="REC"/>
    <property type="match status" value="1"/>
</dbReference>
<dbReference type="OrthoDB" id="1522078at2"/>
<dbReference type="PROSITE" id="PS50109">
    <property type="entry name" value="HIS_KIN"/>
    <property type="match status" value="1"/>
</dbReference>